<reference evidence="1 2" key="1">
    <citation type="submission" date="2018-11" db="EMBL/GenBank/DDBJ databases">
        <title>Paraburkholderia sp. DHOA04, isolated from soil.</title>
        <authorList>
            <person name="Gao Z.-H."/>
            <person name="Qiu L.-H."/>
            <person name="Fu J.-C."/>
        </authorList>
    </citation>
    <scope>NUCLEOTIDE SEQUENCE [LARGE SCALE GENOMIC DNA]</scope>
    <source>
        <strain evidence="1 2">DHOA04</strain>
    </source>
</reference>
<name>A0A3N6MW26_9BURK</name>
<comment type="caution">
    <text evidence="1">The sequence shown here is derived from an EMBL/GenBank/DDBJ whole genome shotgun (WGS) entry which is preliminary data.</text>
</comment>
<dbReference type="RefSeq" id="WP_124154072.1">
    <property type="nucleotide sequence ID" value="NZ_RQIS01000041.1"/>
</dbReference>
<dbReference type="AlphaFoldDB" id="A0A3N6MW26"/>
<protein>
    <submittedName>
        <fullName evidence="1">Uncharacterized protein</fullName>
    </submittedName>
</protein>
<organism evidence="1 2">
    <name type="scientific">Paraburkholderia dinghuensis</name>
    <dbReference type="NCBI Taxonomy" id="2305225"/>
    <lineage>
        <taxon>Bacteria</taxon>
        <taxon>Pseudomonadati</taxon>
        <taxon>Pseudomonadota</taxon>
        <taxon>Betaproteobacteria</taxon>
        <taxon>Burkholderiales</taxon>
        <taxon>Burkholderiaceae</taxon>
        <taxon>Paraburkholderia</taxon>
    </lineage>
</organism>
<dbReference type="EMBL" id="RQIS01000041">
    <property type="protein sequence ID" value="RQG99136.1"/>
    <property type="molecule type" value="Genomic_DNA"/>
</dbReference>
<gene>
    <name evidence="1" type="ORF">D1Y85_26685</name>
</gene>
<accession>A0A3N6MW26</accession>
<sequence length="101" mass="11511">MATELVSWGYTAWLTQRPIGYELSGYVEGREFAVVADTPEHAEREFSRAARRAWLRRKLRRIRGLPVREMPPVSTADTYHEISLVELIVAVAGALLRCARI</sequence>
<evidence type="ECO:0000313" key="2">
    <source>
        <dbReference type="Proteomes" id="UP000272778"/>
    </source>
</evidence>
<proteinExistence type="predicted"/>
<evidence type="ECO:0000313" key="1">
    <source>
        <dbReference type="EMBL" id="RQG99136.1"/>
    </source>
</evidence>
<keyword evidence="2" id="KW-1185">Reference proteome</keyword>
<dbReference type="Proteomes" id="UP000272778">
    <property type="component" value="Unassembled WGS sequence"/>
</dbReference>